<dbReference type="PANTHER" id="PTHR48200:SF1">
    <property type="entry name" value="AMINOTRANSFERASE-LIKE PLANT MOBILE DOMAIN-CONTAINING PROTEIN"/>
    <property type="match status" value="1"/>
</dbReference>
<keyword evidence="1" id="KW-0175">Coiled coil</keyword>
<accession>A0A7J9NA84</accession>
<gene>
    <name evidence="3" type="ORF">Goshw_013821</name>
</gene>
<dbReference type="Proteomes" id="UP000593576">
    <property type="component" value="Unassembled WGS sequence"/>
</dbReference>
<evidence type="ECO:0000313" key="4">
    <source>
        <dbReference type="Proteomes" id="UP000593576"/>
    </source>
</evidence>
<reference evidence="3 4" key="1">
    <citation type="journal article" date="2019" name="Genome Biol. Evol.">
        <title>Insights into the evolution of the New World diploid cottons (Gossypium, subgenus Houzingenia) based on genome sequencing.</title>
        <authorList>
            <person name="Grover C.E."/>
            <person name="Arick M.A. 2nd"/>
            <person name="Thrash A."/>
            <person name="Conover J.L."/>
            <person name="Sanders W.S."/>
            <person name="Peterson D.G."/>
            <person name="Frelichowski J.E."/>
            <person name="Scheffler J.A."/>
            <person name="Scheffler B.E."/>
            <person name="Wendel J.F."/>
        </authorList>
    </citation>
    <scope>NUCLEOTIDE SEQUENCE [LARGE SCALE GENOMIC DNA]</scope>
    <source>
        <strain evidence="3">1</strain>
        <tissue evidence="3">Leaf</tissue>
    </source>
</reference>
<protein>
    <recommendedName>
        <fullName evidence="2">DUF7745 domain-containing protein</fullName>
    </recommendedName>
</protein>
<evidence type="ECO:0000313" key="3">
    <source>
        <dbReference type="EMBL" id="MBA0880150.1"/>
    </source>
</evidence>
<comment type="caution">
    <text evidence="3">The sequence shown here is derived from an EMBL/GenBank/DDBJ whole genome shotgun (WGS) entry which is preliminary data.</text>
</comment>
<keyword evidence="4" id="KW-1185">Reference proteome</keyword>
<feature type="coiled-coil region" evidence="1">
    <location>
        <begin position="277"/>
        <end position="325"/>
    </location>
</feature>
<dbReference type="Pfam" id="PF24924">
    <property type="entry name" value="DUF7745"/>
    <property type="match status" value="1"/>
</dbReference>
<evidence type="ECO:0000259" key="2">
    <source>
        <dbReference type="Pfam" id="PF24924"/>
    </source>
</evidence>
<evidence type="ECO:0000256" key="1">
    <source>
        <dbReference type="SAM" id="Coils"/>
    </source>
</evidence>
<proteinExistence type="predicted"/>
<dbReference type="AlphaFoldDB" id="A0A7J9NA84"/>
<dbReference type="InterPro" id="IPR056647">
    <property type="entry name" value="DUF7745"/>
</dbReference>
<name>A0A7J9NA84_GOSSC</name>
<dbReference type="PANTHER" id="PTHR48200">
    <property type="entry name" value="PROTEIN, PUTATIVE-RELATED"/>
    <property type="match status" value="1"/>
</dbReference>
<dbReference type="EMBL" id="JABFAF010276975">
    <property type="protein sequence ID" value="MBA0880150.1"/>
    <property type="molecule type" value="Genomic_DNA"/>
</dbReference>
<organism evidence="3 4">
    <name type="scientific">Gossypium schwendimanii</name>
    <name type="common">Cotton</name>
    <dbReference type="NCBI Taxonomy" id="34291"/>
    <lineage>
        <taxon>Eukaryota</taxon>
        <taxon>Viridiplantae</taxon>
        <taxon>Streptophyta</taxon>
        <taxon>Embryophyta</taxon>
        <taxon>Tracheophyta</taxon>
        <taxon>Spermatophyta</taxon>
        <taxon>Magnoliopsida</taxon>
        <taxon>eudicotyledons</taxon>
        <taxon>Gunneridae</taxon>
        <taxon>Pentapetalae</taxon>
        <taxon>rosids</taxon>
        <taxon>malvids</taxon>
        <taxon>Malvales</taxon>
        <taxon>Malvaceae</taxon>
        <taxon>Malvoideae</taxon>
        <taxon>Gossypium</taxon>
    </lineage>
</organism>
<feature type="domain" description="DUF7745" evidence="2">
    <location>
        <begin position="142"/>
        <end position="210"/>
    </location>
</feature>
<sequence length="336" mass="39740">MEKGFLDKVEDNVAVRTWSETTQRKKGDSLAVGYVSELWDFTRINITQNSLQELKEIWDQWNDEVRQLLYSNNGDLPYLLDMMLLHIWEGRFGAYNRIIHGFTSVFEDSRRQSLLKSCKCTNLFEELMNINGMSKQWVAARIKQKGDSKVDVFALSIYGLVVFPKALGHVDKVVTDLFDRLDKRVTPVPPILVETFRSLNGCRKEEDIKCRALWLLSDEILYRCGDFDWTSRMKRLAVTPMMTLEYNEWWVRKINDNIPKPSQRNSQPIEEHLRVVHSELEIIRQDFERRNAEFERRNAEFEKKIEQVEEEKMNLRLDMDVQKLKAKKLRKGKNKA</sequence>